<dbReference type="PRINTS" id="PR00035">
    <property type="entry name" value="HTHGNTR"/>
</dbReference>
<dbReference type="Pfam" id="PF00392">
    <property type="entry name" value="GntR"/>
    <property type="match status" value="1"/>
</dbReference>
<keyword evidence="4" id="KW-0238">DNA-binding</keyword>
<dbReference type="InterPro" id="IPR004839">
    <property type="entry name" value="Aminotransferase_I/II_large"/>
</dbReference>
<sequence>MAQTTSGQSISAARVAALAEGFHRSPAYAGLADALIELVGDGRIGLDVRLPSERDLTDSLGVSRTTVTRAYAVLRESGYAQARQGAGTFTRVPGGRSRVHDRALLPGPDDGDAIDLNCAAASAPPGIAAAYAEAAVELPAYLGGHGYFPAGLPRLQAAIAATYDARGLPTDPGQIMVTPGALTAASIIAQAYTGPRDRVVVESPVYPNATQAFRQSRARISSVPVDPDGWDLDAIGATLQQVRPTLAYLIPDFQNPTGHLMTEAQRRAYARHLRRAGSVAVVDEAHQALALDGQEMPPPFAAFDDRTITIGSASKVYWGGLRLGWIRAPRGEMDRLTRARLGLDLGAPVMEQLVLARLLANGGAVADRQRERLGEGRDALLAAIAEQLPDWRFRRPTGGLAVWCELPVARATSLAAEAERLGVIVAPGPAFAAEGGLDRFVRIPWTRPVPELEEAVRRLAQAWTKVSGSASAVTPASSRVMVA</sequence>
<dbReference type="GO" id="GO:0003700">
    <property type="term" value="F:DNA-binding transcription factor activity"/>
    <property type="evidence" value="ECO:0007669"/>
    <property type="project" value="InterPro"/>
</dbReference>
<dbReference type="SMART" id="SM00345">
    <property type="entry name" value="HTH_GNTR"/>
    <property type="match status" value="1"/>
</dbReference>
<keyword evidence="7" id="KW-0032">Aminotransferase</keyword>
<dbReference type="Proteomes" id="UP000660668">
    <property type="component" value="Unassembled WGS sequence"/>
</dbReference>
<dbReference type="Pfam" id="PF00155">
    <property type="entry name" value="Aminotran_1_2"/>
    <property type="match status" value="1"/>
</dbReference>
<dbReference type="InterPro" id="IPR036390">
    <property type="entry name" value="WH_DNA-bd_sf"/>
</dbReference>
<evidence type="ECO:0000259" key="6">
    <source>
        <dbReference type="PROSITE" id="PS50949"/>
    </source>
</evidence>
<dbReference type="SUPFAM" id="SSF46785">
    <property type="entry name" value="Winged helix' DNA-binding domain"/>
    <property type="match status" value="1"/>
</dbReference>
<keyword evidence="8" id="KW-1185">Reference proteome</keyword>
<evidence type="ECO:0000256" key="1">
    <source>
        <dbReference type="ARBA" id="ARBA00005384"/>
    </source>
</evidence>
<name>A0A930YIU3_9ACTN</name>
<dbReference type="EMBL" id="JADKPO010000038">
    <property type="protein sequence ID" value="MBF4770081.1"/>
    <property type="molecule type" value="Genomic_DNA"/>
</dbReference>
<dbReference type="Gene3D" id="3.40.640.10">
    <property type="entry name" value="Type I PLP-dependent aspartate aminotransferase-like (Major domain)"/>
    <property type="match status" value="1"/>
</dbReference>
<accession>A0A930YIU3</accession>
<feature type="domain" description="HTH gntR-type" evidence="6">
    <location>
        <begin position="25"/>
        <end position="93"/>
    </location>
</feature>
<keyword evidence="5" id="KW-0804">Transcription</keyword>
<keyword evidence="3" id="KW-0805">Transcription regulation</keyword>
<gene>
    <name evidence="7" type="ORF">ISU10_20095</name>
</gene>
<evidence type="ECO:0000313" key="7">
    <source>
        <dbReference type="EMBL" id="MBF4770081.1"/>
    </source>
</evidence>
<protein>
    <submittedName>
        <fullName evidence="7">PLP-dependent aminotransferase family protein</fullName>
    </submittedName>
</protein>
<evidence type="ECO:0000313" key="8">
    <source>
        <dbReference type="Proteomes" id="UP000660668"/>
    </source>
</evidence>
<dbReference type="CDD" id="cd00609">
    <property type="entry name" value="AAT_like"/>
    <property type="match status" value="1"/>
</dbReference>
<dbReference type="GO" id="GO:0003677">
    <property type="term" value="F:DNA binding"/>
    <property type="evidence" value="ECO:0007669"/>
    <property type="project" value="UniProtKB-KW"/>
</dbReference>
<evidence type="ECO:0000256" key="2">
    <source>
        <dbReference type="ARBA" id="ARBA00022898"/>
    </source>
</evidence>
<dbReference type="SUPFAM" id="SSF53383">
    <property type="entry name" value="PLP-dependent transferases"/>
    <property type="match status" value="1"/>
</dbReference>
<dbReference type="RefSeq" id="WP_194698228.1">
    <property type="nucleotide sequence ID" value="NZ_JADKPO010000038.1"/>
</dbReference>
<keyword evidence="2" id="KW-0663">Pyridoxal phosphate</keyword>
<dbReference type="CDD" id="cd07377">
    <property type="entry name" value="WHTH_GntR"/>
    <property type="match status" value="1"/>
</dbReference>
<dbReference type="AlphaFoldDB" id="A0A930YIU3"/>
<evidence type="ECO:0000256" key="4">
    <source>
        <dbReference type="ARBA" id="ARBA00023125"/>
    </source>
</evidence>
<organism evidence="7 8">
    <name type="scientific">Nocardioides agariphilus</name>
    <dbReference type="NCBI Taxonomy" id="433664"/>
    <lineage>
        <taxon>Bacteria</taxon>
        <taxon>Bacillati</taxon>
        <taxon>Actinomycetota</taxon>
        <taxon>Actinomycetes</taxon>
        <taxon>Propionibacteriales</taxon>
        <taxon>Nocardioidaceae</taxon>
        <taxon>Nocardioides</taxon>
    </lineage>
</organism>
<comment type="caution">
    <text evidence="7">The sequence shown here is derived from an EMBL/GenBank/DDBJ whole genome shotgun (WGS) entry which is preliminary data.</text>
</comment>
<dbReference type="InterPro" id="IPR000524">
    <property type="entry name" value="Tscrpt_reg_HTH_GntR"/>
</dbReference>
<reference evidence="7" key="1">
    <citation type="submission" date="2020-11" db="EMBL/GenBank/DDBJ databases">
        <title>Nocardioides cynanchi sp. nov., isolated from soil of rhizosphere of Cynanchum wilfordii.</title>
        <authorList>
            <person name="Lee J.-S."/>
            <person name="Suh M.K."/>
            <person name="Kim J.-S."/>
        </authorList>
    </citation>
    <scope>NUCLEOTIDE SEQUENCE</scope>
    <source>
        <strain evidence="7">KCTC 19276</strain>
    </source>
</reference>
<dbReference type="InterPro" id="IPR015424">
    <property type="entry name" value="PyrdxlP-dep_Trfase"/>
</dbReference>
<evidence type="ECO:0000256" key="3">
    <source>
        <dbReference type="ARBA" id="ARBA00023015"/>
    </source>
</evidence>
<dbReference type="InterPro" id="IPR051446">
    <property type="entry name" value="HTH_trans_reg/aminotransferase"/>
</dbReference>
<dbReference type="PANTHER" id="PTHR46577">
    <property type="entry name" value="HTH-TYPE TRANSCRIPTIONAL REGULATORY PROTEIN GABR"/>
    <property type="match status" value="1"/>
</dbReference>
<dbReference type="InterPro" id="IPR015421">
    <property type="entry name" value="PyrdxlP-dep_Trfase_major"/>
</dbReference>
<proteinExistence type="inferred from homology"/>
<evidence type="ECO:0000256" key="5">
    <source>
        <dbReference type="ARBA" id="ARBA00023163"/>
    </source>
</evidence>
<dbReference type="GO" id="GO:0030170">
    <property type="term" value="F:pyridoxal phosphate binding"/>
    <property type="evidence" value="ECO:0007669"/>
    <property type="project" value="InterPro"/>
</dbReference>
<dbReference type="PROSITE" id="PS50949">
    <property type="entry name" value="HTH_GNTR"/>
    <property type="match status" value="1"/>
</dbReference>
<dbReference type="PANTHER" id="PTHR46577:SF1">
    <property type="entry name" value="HTH-TYPE TRANSCRIPTIONAL REGULATORY PROTEIN GABR"/>
    <property type="match status" value="1"/>
</dbReference>
<keyword evidence="7" id="KW-0808">Transferase</keyword>
<dbReference type="InterPro" id="IPR036388">
    <property type="entry name" value="WH-like_DNA-bd_sf"/>
</dbReference>
<comment type="similarity">
    <text evidence="1">In the C-terminal section; belongs to the class-I pyridoxal-phosphate-dependent aminotransferase family.</text>
</comment>
<dbReference type="GO" id="GO:0008483">
    <property type="term" value="F:transaminase activity"/>
    <property type="evidence" value="ECO:0007669"/>
    <property type="project" value="UniProtKB-KW"/>
</dbReference>
<dbReference type="Gene3D" id="1.10.10.10">
    <property type="entry name" value="Winged helix-like DNA-binding domain superfamily/Winged helix DNA-binding domain"/>
    <property type="match status" value="1"/>
</dbReference>